<feature type="non-terminal residue" evidence="1">
    <location>
        <position position="1"/>
    </location>
</feature>
<accession>A0A8S0PUX9</accession>
<dbReference type="Proteomes" id="UP000594638">
    <property type="component" value="Unassembled WGS sequence"/>
</dbReference>
<dbReference type="AlphaFoldDB" id="A0A8S0PUX9"/>
<name>A0A8S0PUX9_OLEEU</name>
<comment type="caution">
    <text evidence="1">The sequence shown here is derived from an EMBL/GenBank/DDBJ whole genome shotgun (WGS) entry which is preliminary data.</text>
</comment>
<dbReference type="Gramene" id="OE9A088580T1">
    <property type="protein sequence ID" value="OE9A088580C1"/>
    <property type="gene ID" value="OE9A088580"/>
</dbReference>
<evidence type="ECO:0000313" key="2">
    <source>
        <dbReference type="Proteomes" id="UP000594638"/>
    </source>
</evidence>
<protein>
    <submittedName>
        <fullName evidence="1">Uncharacterized protein</fullName>
    </submittedName>
</protein>
<evidence type="ECO:0000313" key="1">
    <source>
        <dbReference type="EMBL" id="CAA2957506.1"/>
    </source>
</evidence>
<reference evidence="1 2" key="1">
    <citation type="submission" date="2019-12" db="EMBL/GenBank/DDBJ databases">
        <authorList>
            <person name="Alioto T."/>
            <person name="Alioto T."/>
            <person name="Gomez Garrido J."/>
        </authorList>
    </citation>
    <scope>NUCLEOTIDE SEQUENCE [LARGE SCALE GENOMIC DNA]</scope>
</reference>
<dbReference type="EMBL" id="CACTIH010000225">
    <property type="protein sequence ID" value="CAA2957506.1"/>
    <property type="molecule type" value="Genomic_DNA"/>
</dbReference>
<keyword evidence="2" id="KW-1185">Reference proteome</keyword>
<gene>
    <name evidence="1" type="ORF">OLEA9_A088580</name>
</gene>
<sequence>SDDFLQRNNYYAYCNRAMSSPCRVAADHNSIINSALRRRLPIVAIERDKRWDRERRWIIERMKMIRV</sequence>
<proteinExistence type="predicted"/>
<organism evidence="1 2">
    <name type="scientific">Olea europaea subsp. europaea</name>
    <dbReference type="NCBI Taxonomy" id="158383"/>
    <lineage>
        <taxon>Eukaryota</taxon>
        <taxon>Viridiplantae</taxon>
        <taxon>Streptophyta</taxon>
        <taxon>Embryophyta</taxon>
        <taxon>Tracheophyta</taxon>
        <taxon>Spermatophyta</taxon>
        <taxon>Magnoliopsida</taxon>
        <taxon>eudicotyledons</taxon>
        <taxon>Gunneridae</taxon>
        <taxon>Pentapetalae</taxon>
        <taxon>asterids</taxon>
        <taxon>lamiids</taxon>
        <taxon>Lamiales</taxon>
        <taxon>Oleaceae</taxon>
        <taxon>Oleeae</taxon>
        <taxon>Olea</taxon>
    </lineage>
</organism>